<keyword evidence="2" id="KW-0503">Monooxygenase</keyword>
<dbReference type="SUPFAM" id="SSF51905">
    <property type="entry name" value="FAD/NAD(P)-binding domain"/>
    <property type="match status" value="1"/>
</dbReference>
<evidence type="ECO:0000256" key="1">
    <source>
        <dbReference type="ARBA" id="ARBA00023002"/>
    </source>
</evidence>
<dbReference type="InterPro" id="IPR050493">
    <property type="entry name" value="FAD-dep_Monooxygenase_BioMet"/>
</dbReference>
<gene>
    <name evidence="4" type="ORF">CNR27_10725</name>
</gene>
<evidence type="ECO:0000313" key="4">
    <source>
        <dbReference type="EMBL" id="ATD67842.1"/>
    </source>
</evidence>
<evidence type="ECO:0000256" key="2">
    <source>
        <dbReference type="ARBA" id="ARBA00023033"/>
    </source>
</evidence>
<dbReference type="PANTHER" id="PTHR13789">
    <property type="entry name" value="MONOOXYGENASE"/>
    <property type="match status" value="1"/>
</dbReference>
<dbReference type="RefSeq" id="WP_096298652.1">
    <property type="nucleotide sequence ID" value="NZ_CP023406.1"/>
</dbReference>
<dbReference type="PRINTS" id="PR00420">
    <property type="entry name" value="RNGMNOXGNASE"/>
</dbReference>
<dbReference type="Pfam" id="PF01494">
    <property type="entry name" value="FAD_binding_3"/>
    <property type="match status" value="1"/>
</dbReference>
<dbReference type="EMBL" id="CP023406">
    <property type="protein sequence ID" value="ATD67842.1"/>
    <property type="molecule type" value="Genomic_DNA"/>
</dbReference>
<dbReference type="GO" id="GO:0071949">
    <property type="term" value="F:FAD binding"/>
    <property type="evidence" value="ECO:0007669"/>
    <property type="project" value="InterPro"/>
</dbReference>
<keyword evidence="1" id="KW-0560">Oxidoreductase</keyword>
<accession>A0A290XFC0</accession>
<dbReference type="InterPro" id="IPR002938">
    <property type="entry name" value="FAD-bd"/>
</dbReference>
<dbReference type="GO" id="GO:0004497">
    <property type="term" value="F:monooxygenase activity"/>
    <property type="evidence" value="ECO:0007669"/>
    <property type="project" value="UniProtKB-KW"/>
</dbReference>
<feature type="domain" description="FAD-binding" evidence="3">
    <location>
        <begin position="6"/>
        <end position="337"/>
    </location>
</feature>
<organism evidence="4 5">
    <name type="scientific">Luteimonas chenhongjianii</name>
    <dbReference type="NCBI Taxonomy" id="2006110"/>
    <lineage>
        <taxon>Bacteria</taxon>
        <taxon>Pseudomonadati</taxon>
        <taxon>Pseudomonadota</taxon>
        <taxon>Gammaproteobacteria</taxon>
        <taxon>Lysobacterales</taxon>
        <taxon>Lysobacteraceae</taxon>
        <taxon>Luteimonas</taxon>
    </lineage>
</organism>
<proteinExistence type="predicted"/>
<keyword evidence="5" id="KW-1185">Reference proteome</keyword>
<evidence type="ECO:0000313" key="5">
    <source>
        <dbReference type="Proteomes" id="UP000218968"/>
    </source>
</evidence>
<protein>
    <submittedName>
        <fullName evidence="4">Oxidoreductase</fullName>
    </submittedName>
</protein>
<dbReference type="OrthoDB" id="8672648at2"/>
<dbReference type="Gene3D" id="3.50.50.60">
    <property type="entry name" value="FAD/NAD(P)-binding domain"/>
    <property type="match status" value="1"/>
</dbReference>
<sequence length="419" mass="45836">MPALRIAIVGYGTAGQAASVLLARDGHRVEIFERAPAPGPVGAGFLLQPSGLQVLWRMGLLDGVLGHGARVHRLFGETPCGRAVMDMRYAGLDTRLCGVGMQRGALFALLDHARGSDAVLRAGVTVEGPDPDDDRYLLDADGRRHGPFDLVLACDGAASRLRRHVGGVRRDQVYPWGALWCLLDARDWPHRQELRQRYVAARRMIGMLPVGTRPGDAVPRVSFFWSLPVAAFDGWQAAALDDWRGAVSEIWPEAAQLLESTTTHAQLARATYRDVTLSRWHRGRWVLLGDAAHAMSPQLGQGVNMALLDAEALRDSLRTEAAMTDALAAYARTRQRHVGIYQFWSRWLTPVFQSDRDTIARARDLAFLPMGRMPGGRGHMLRVLSGTQRGAFGSLMLAPDFVDALAGVEPAPALDFSKA</sequence>
<dbReference type="AlphaFoldDB" id="A0A290XFC0"/>
<name>A0A290XFC0_9GAMM</name>
<dbReference type="InterPro" id="IPR036188">
    <property type="entry name" value="FAD/NAD-bd_sf"/>
</dbReference>
<dbReference type="Proteomes" id="UP000218968">
    <property type="component" value="Chromosome"/>
</dbReference>
<evidence type="ECO:0000259" key="3">
    <source>
        <dbReference type="Pfam" id="PF01494"/>
    </source>
</evidence>
<dbReference type="KEGG" id="lum:CNR27_10725"/>
<dbReference type="PANTHER" id="PTHR13789:SF309">
    <property type="entry name" value="PUTATIVE (AFU_ORTHOLOGUE AFUA_6G14510)-RELATED"/>
    <property type="match status" value="1"/>
</dbReference>
<reference evidence="5" key="1">
    <citation type="submission" date="2017-09" db="EMBL/GenBank/DDBJ databases">
        <title>Luteimonas liuhanmingii sp.nov., isolated from the intestinal contents of Tibetan Plateau Pika in Yushu, Qinghai Province, China.</title>
        <authorList>
            <person name="Gui Z."/>
        </authorList>
    </citation>
    <scope>NUCLEOTIDE SEQUENCE [LARGE SCALE GENOMIC DNA]</scope>
    <source>
        <strain evidence="5">100111</strain>
    </source>
</reference>